<evidence type="ECO:0008006" key="6">
    <source>
        <dbReference type="Google" id="ProtNLM"/>
    </source>
</evidence>
<organism evidence="4 5">
    <name type="scientific">Prototheca wickerhamii</name>
    <dbReference type="NCBI Taxonomy" id="3111"/>
    <lineage>
        <taxon>Eukaryota</taxon>
        <taxon>Viridiplantae</taxon>
        <taxon>Chlorophyta</taxon>
        <taxon>core chlorophytes</taxon>
        <taxon>Trebouxiophyceae</taxon>
        <taxon>Chlorellales</taxon>
        <taxon>Chlorellaceae</taxon>
        <taxon>Prototheca</taxon>
    </lineage>
</organism>
<dbReference type="Gene3D" id="2.130.10.10">
    <property type="entry name" value="YVTN repeat-like/Quinoprotein amine dehydrogenase"/>
    <property type="match status" value="1"/>
</dbReference>
<proteinExistence type="predicted"/>
<dbReference type="GO" id="GO:0005634">
    <property type="term" value="C:nucleus"/>
    <property type="evidence" value="ECO:0007669"/>
    <property type="project" value="TreeGrafter"/>
</dbReference>
<feature type="domain" description="Vacuolar import/degradation Vid27 C-terminal" evidence="2">
    <location>
        <begin position="262"/>
        <end position="526"/>
    </location>
</feature>
<dbReference type="GO" id="GO:0005737">
    <property type="term" value="C:cytoplasm"/>
    <property type="evidence" value="ECO:0007669"/>
    <property type="project" value="TreeGrafter"/>
</dbReference>
<dbReference type="InterPro" id="IPR015943">
    <property type="entry name" value="WD40/YVTN_repeat-like_dom_sf"/>
</dbReference>
<comment type="caution">
    <text evidence="4">The sequence shown here is derived from an EMBL/GenBank/DDBJ whole genome shotgun (WGS) entry which is preliminary data.</text>
</comment>
<dbReference type="PANTHER" id="PTHR31913:SF0">
    <property type="entry name" value="VACUOLAR IMPORT AND DEGRADATION PROTEIN 27"/>
    <property type="match status" value="1"/>
</dbReference>
<evidence type="ECO:0000313" key="5">
    <source>
        <dbReference type="Proteomes" id="UP001255856"/>
    </source>
</evidence>
<evidence type="ECO:0000256" key="1">
    <source>
        <dbReference type="SAM" id="MobiDB-lite"/>
    </source>
</evidence>
<dbReference type="Pfam" id="PF23581">
    <property type="entry name" value="DUF7135"/>
    <property type="match status" value="1"/>
</dbReference>
<evidence type="ECO:0000313" key="4">
    <source>
        <dbReference type="EMBL" id="KAK2078669.1"/>
    </source>
</evidence>
<gene>
    <name evidence="4" type="ORF">QBZ16_003509</name>
</gene>
<name>A0AAD9IK43_PROWI</name>
<feature type="compositionally biased region" description="Low complexity" evidence="1">
    <location>
        <begin position="237"/>
        <end position="254"/>
    </location>
</feature>
<evidence type="ECO:0000259" key="2">
    <source>
        <dbReference type="Pfam" id="PF08553"/>
    </source>
</evidence>
<reference evidence="4" key="1">
    <citation type="submission" date="2021-01" db="EMBL/GenBank/DDBJ databases">
        <authorList>
            <person name="Eckstrom K.M.E."/>
        </authorList>
    </citation>
    <scope>NUCLEOTIDE SEQUENCE</scope>
    <source>
        <strain evidence="4">UVCC 0001</strain>
    </source>
</reference>
<dbReference type="Pfam" id="PF08553">
    <property type="entry name" value="VID27"/>
    <property type="match status" value="1"/>
</dbReference>
<evidence type="ECO:0000259" key="3">
    <source>
        <dbReference type="Pfam" id="PF23581"/>
    </source>
</evidence>
<dbReference type="Proteomes" id="UP001255856">
    <property type="component" value="Unassembled WGS sequence"/>
</dbReference>
<accession>A0AAD9IK43</accession>
<keyword evidence="5" id="KW-1185">Reference proteome</keyword>
<dbReference type="SUPFAM" id="SSF50998">
    <property type="entry name" value="Quinoprotein alcohol dehydrogenase-like"/>
    <property type="match status" value="1"/>
</dbReference>
<sequence length="584" mass="63455">MGNSTSAPEPETGAENASNASVAQPQGGLTLYRGCRSSSGTFQWEEQASGVHARLYDANEDSKRKAEWHLEIEGAGALDIDAVIDDDFMFDLASRRAVFALDSVIWALHSASAAEFEALHRVYEKALFENKWGIEYTPENEAKVMGGADGMHMLGKETAESIRAWADDMDVDQPAPEESLRTPPRDRLVGRREAIQGVVMGAGERSYLVREGEINVMRNAVGGLEDAAVRLTFTPPAKTPASARRTTRRASLLGAPGGGLGEGEALTPSRAMLMGRESQLAMLTPSRKSSLMQADIETGRVVREWNFQKDGVDIPMEDIVGDTKAAQLEARQTFLGLGTNRLVRWDLRDPTGAVQESPVAQYAGGRDYARNTNFTCLATSGDGYVAVGSRDGRVRLYSEGSLSQAKTSVPSLGAPVTAIDVTFDGRWVVATTDRYLMVLKTSYRPDGEEGGPELCGFTSRMGARAPAPRLLRLRPEDALRTGGAAFQKAHFTWVTERGRQERWVVASCGAFTVRWNLRSVKIANAQTVSAGGLTTVSLYQLIPKQEHVVDSTFMHENFARGAGDASLVVVTDNFVYNVDDDGDF</sequence>
<dbReference type="PANTHER" id="PTHR31913">
    <property type="entry name" value="VACUOLAR IMPORT AND DEGRADATION PROTEIN 27"/>
    <property type="match status" value="1"/>
</dbReference>
<dbReference type="InterPro" id="IPR040458">
    <property type="entry name" value="Vid27"/>
</dbReference>
<protein>
    <recommendedName>
        <fullName evidence="6">Vacuolar import/degradation Vid27 C-terminal domain-containing protein</fullName>
    </recommendedName>
</protein>
<dbReference type="EMBL" id="JASFZW010000004">
    <property type="protein sequence ID" value="KAK2078669.1"/>
    <property type="molecule type" value="Genomic_DNA"/>
</dbReference>
<dbReference type="InterPro" id="IPR055559">
    <property type="entry name" value="CYPRO4_DUF7135"/>
</dbReference>
<dbReference type="InterPro" id="IPR011047">
    <property type="entry name" value="Quinoprotein_ADH-like_sf"/>
</dbReference>
<feature type="region of interest" description="Disordered" evidence="1">
    <location>
        <begin position="1"/>
        <end position="22"/>
    </location>
</feature>
<feature type="domain" description="DUF7135" evidence="3">
    <location>
        <begin position="56"/>
        <end position="146"/>
    </location>
</feature>
<dbReference type="InterPro" id="IPR013863">
    <property type="entry name" value="VID27_C"/>
</dbReference>
<feature type="region of interest" description="Disordered" evidence="1">
    <location>
        <begin position="237"/>
        <end position="265"/>
    </location>
</feature>
<dbReference type="AlphaFoldDB" id="A0AAD9IK43"/>